<feature type="binding site" evidence="6">
    <location>
        <position position="114"/>
    </location>
    <ligand>
        <name>substrate</name>
    </ligand>
</feature>
<dbReference type="NCBIfam" id="NF008970">
    <property type="entry name" value="PRK12318.1"/>
    <property type="match status" value="1"/>
</dbReference>
<comment type="similarity">
    <text evidence="6">Belongs to the peptidase M24A family. Methionine aminopeptidase type 1 subfamily.</text>
</comment>
<evidence type="ECO:0000256" key="3">
    <source>
        <dbReference type="ARBA" id="ARBA00022670"/>
    </source>
</evidence>
<feature type="binding site" evidence="6">
    <location>
        <position position="213"/>
    </location>
    <ligand>
        <name>substrate</name>
    </ligand>
</feature>
<comment type="function">
    <text evidence="1 6">Removes the N-terminal methionine from nascent proteins. The N-terminal methionine is often cleaved when the second residue in the primary sequence is small and uncharged (Met-Ala-, Cys, Gly, Pro, Ser, Thr, or Val). Requires deformylation of the N(alpha)-formylated initiator methionine before it can be hydrolyzed.</text>
</comment>
<protein>
    <recommendedName>
        <fullName evidence="6 7">Methionine aminopeptidase</fullName>
        <shortName evidence="6">MAP</shortName>
        <shortName evidence="6">MetAP</shortName>
        <ecNumber evidence="6 7">3.4.11.18</ecNumber>
    </recommendedName>
    <alternativeName>
        <fullName evidence="6">Peptidase M</fullName>
    </alternativeName>
</protein>
<feature type="domain" description="Peptidase M24" evidence="8">
    <location>
        <begin position="49"/>
        <end position="278"/>
    </location>
</feature>
<dbReference type="Proteomes" id="UP000255233">
    <property type="component" value="Unassembled WGS sequence"/>
</dbReference>
<dbReference type="InterPro" id="IPR036005">
    <property type="entry name" value="Creatinase/aminopeptidase-like"/>
</dbReference>
<dbReference type="PANTHER" id="PTHR43330">
    <property type="entry name" value="METHIONINE AMINOPEPTIDASE"/>
    <property type="match status" value="1"/>
</dbReference>
<dbReference type="PANTHER" id="PTHR43330:SF8">
    <property type="entry name" value="METHIONINE AMINOPEPTIDASE 1D, MITOCHONDRIAL"/>
    <property type="match status" value="1"/>
</dbReference>
<dbReference type="RefSeq" id="WP_027290754.1">
    <property type="nucleotide sequence ID" value="NZ_DBEWVC010000162.1"/>
</dbReference>
<evidence type="ECO:0000259" key="8">
    <source>
        <dbReference type="Pfam" id="PF00557"/>
    </source>
</evidence>
<feature type="binding site" evidence="6">
    <location>
        <position position="143"/>
    </location>
    <ligand>
        <name>a divalent metal cation</name>
        <dbReference type="ChEBI" id="CHEBI:60240"/>
        <label>1</label>
    </ligand>
</feature>
<evidence type="ECO:0000256" key="5">
    <source>
        <dbReference type="ARBA" id="ARBA00022801"/>
    </source>
</evidence>
<evidence type="ECO:0000256" key="2">
    <source>
        <dbReference type="ARBA" id="ARBA00022438"/>
    </source>
</evidence>
<evidence type="ECO:0000256" key="1">
    <source>
        <dbReference type="ARBA" id="ARBA00002521"/>
    </source>
</evidence>
<dbReference type="Pfam" id="PF00557">
    <property type="entry name" value="Peptidase_M24"/>
    <property type="match status" value="1"/>
</dbReference>
<dbReference type="NCBIfam" id="TIGR00500">
    <property type="entry name" value="met_pdase_I"/>
    <property type="match status" value="1"/>
</dbReference>
<evidence type="ECO:0000256" key="7">
    <source>
        <dbReference type="RuleBase" id="RU003653"/>
    </source>
</evidence>
<dbReference type="STRING" id="880526.GCA_000427365_01008"/>
<dbReference type="HAMAP" id="MF_01974">
    <property type="entry name" value="MetAP_1"/>
    <property type="match status" value="1"/>
</dbReference>
<gene>
    <name evidence="9" type="primary">map_1</name>
    <name evidence="6" type="synonym">map</name>
    <name evidence="9" type="ORF">NCTC11190_00436</name>
</gene>
<feature type="binding site" evidence="6">
    <location>
        <position position="143"/>
    </location>
    <ligand>
        <name>a divalent metal cation</name>
        <dbReference type="ChEBI" id="CHEBI:60240"/>
        <label>2</label>
        <note>catalytic</note>
    </ligand>
</feature>
<dbReference type="InterPro" id="IPR001714">
    <property type="entry name" value="Pept_M24_MAP"/>
</dbReference>
<accession>A0A379MNX8</accession>
<dbReference type="InterPro" id="IPR002467">
    <property type="entry name" value="Pept_M24A_MAP1"/>
</dbReference>
<comment type="subunit">
    <text evidence="6">Monomer.</text>
</comment>
<dbReference type="AlphaFoldDB" id="A0A379MNX8"/>
<keyword evidence="4 6" id="KW-0479">Metal-binding</keyword>
<organism evidence="9 10">
    <name type="scientific">Rikenella microfusus</name>
    <dbReference type="NCBI Taxonomy" id="28139"/>
    <lineage>
        <taxon>Bacteria</taxon>
        <taxon>Pseudomonadati</taxon>
        <taxon>Bacteroidota</taxon>
        <taxon>Bacteroidia</taxon>
        <taxon>Bacteroidales</taxon>
        <taxon>Rikenellaceae</taxon>
        <taxon>Rikenella</taxon>
    </lineage>
</organism>
<dbReference type="GO" id="GO:0004239">
    <property type="term" value="F:initiator methionyl aminopeptidase activity"/>
    <property type="evidence" value="ECO:0007669"/>
    <property type="project" value="UniProtKB-UniRule"/>
</dbReference>
<keyword evidence="5 6" id="KW-0378">Hydrolase</keyword>
<dbReference type="GO" id="GO:0006508">
    <property type="term" value="P:proteolysis"/>
    <property type="evidence" value="ECO:0007669"/>
    <property type="project" value="UniProtKB-KW"/>
</dbReference>
<evidence type="ECO:0000313" key="9">
    <source>
        <dbReference type="EMBL" id="SUE33233.1"/>
    </source>
</evidence>
<name>A0A379MNX8_9BACT</name>
<comment type="cofactor">
    <cofactor evidence="6">
        <name>Co(2+)</name>
        <dbReference type="ChEBI" id="CHEBI:48828"/>
    </cofactor>
    <cofactor evidence="6">
        <name>Zn(2+)</name>
        <dbReference type="ChEBI" id="CHEBI:29105"/>
    </cofactor>
    <cofactor evidence="6">
        <name>Mn(2+)</name>
        <dbReference type="ChEBI" id="CHEBI:29035"/>
    </cofactor>
    <cofactor evidence="6">
        <name>Fe(2+)</name>
        <dbReference type="ChEBI" id="CHEBI:29033"/>
    </cofactor>
    <text evidence="6">Binds 2 divalent metal cations per subunit. Has a high-affinity and a low affinity metal-binding site. The true nature of the physiological cofactor is under debate. The enzyme is active with cobalt, zinc, manganese or divalent iron ions. Most likely, methionine aminopeptidases function as mononuclear Fe(2+)-metalloproteases under physiological conditions, and the catalytically relevant metal-binding site has been assigned to the histidine-containing high-affinity site.</text>
</comment>
<evidence type="ECO:0000256" key="6">
    <source>
        <dbReference type="HAMAP-Rule" id="MF_01974"/>
    </source>
</evidence>
<keyword evidence="3 6" id="KW-0645">Protease</keyword>
<dbReference type="OrthoDB" id="9802055at2"/>
<feature type="binding site" evidence="6">
    <location>
        <position position="271"/>
    </location>
    <ligand>
        <name>a divalent metal cation</name>
        <dbReference type="ChEBI" id="CHEBI:60240"/>
        <label>1</label>
    </ligand>
</feature>
<feature type="binding site" evidence="6">
    <location>
        <position position="239"/>
    </location>
    <ligand>
        <name>a divalent metal cation</name>
        <dbReference type="ChEBI" id="CHEBI:60240"/>
        <label>2</label>
        <note>catalytic</note>
    </ligand>
</feature>
<feature type="binding site" evidence="6">
    <location>
        <position position="132"/>
    </location>
    <ligand>
        <name>a divalent metal cation</name>
        <dbReference type="ChEBI" id="CHEBI:60240"/>
        <label>1</label>
    </ligand>
</feature>
<dbReference type="GO" id="GO:0046872">
    <property type="term" value="F:metal ion binding"/>
    <property type="evidence" value="ECO:0007669"/>
    <property type="project" value="UniProtKB-UniRule"/>
</dbReference>
<keyword evidence="2 6" id="KW-0031">Aminopeptidase</keyword>
<dbReference type="SUPFAM" id="SSF55920">
    <property type="entry name" value="Creatinase/aminopeptidase"/>
    <property type="match status" value="1"/>
</dbReference>
<feature type="binding site" evidence="6">
    <location>
        <position position="271"/>
    </location>
    <ligand>
        <name>a divalent metal cation</name>
        <dbReference type="ChEBI" id="CHEBI:60240"/>
        <label>2</label>
        <note>catalytic</note>
    </ligand>
</feature>
<dbReference type="GO" id="GO:0070006">
    <property type="term" value="F:metalloaminopeptidase activity"/>
    <property type="evidence" value="ECO:0007669"/>
    <property type="project" value="UniProtKB-UniRule"/>
</dbReference>
<keyword evidence="10" id="KW-1185">Reference proteome</keyword>
<evidence type="ECO:0000313" key="10">
    <source>
        <dbReference type="Proteomes" id="UP000255233"/>
    </source>
</evidence>
<evidence type="ECO:0000256" key="4">
    <source>
        <dbReference type="ARBA" id="ARBA00022723"/>
    </source>
</evidence>
<feature type="binding site" evidence="6">
    <location>
        <position position="206"/>
    </location>
    <ligand>
        <name>a divalent metal cation</name>
        <dbReference type="ChEBI" id="CHEBI:60240"/>
        <label>2</label>
        <note>catalytic</note>
    </ligand>
</feature>
<reference evidence="9 10" key="1">
    <citation type="submission" date="2018-06" db="EMBL/GenBank/DDBJ databases">
        <authorList>
            <consortium name="Pathogen Informatics"/>
            <person name="Doyle S."/>
        </authorList>
    </citation>
    <scope>NUCLEOTIDE SEQUENCE [LARGE SCALE GENOMIC DNA]</scope>
    <source>
        <strain evidence="9 10">NCTC11190</strain>
    </source>
</reference>
<dbReference type="InterPro" id="IPR000994">
    <property type="entry name" value="Pept_M24"/>
</dbReference>
<comment type="catalytic activity">
    <reaction evidence="6 7">
        <text>Release of N-terminal amino acids, preferentially methionine, from peptides and arylamides.</text>
        <dbReference type="EC" id="3.4.11.18"/>
    </reaction>
</comment>
<dbReference type="CDD" id="cd01086">
    <property type="entry name" value="MetAP1"/>
    <property type="match status" value="1"/>
</dbReference>
<dbReference type="Gene3D" id="3.90.230.10">
    <property type="entry name" value="Creatinase/methionine aminopeptidase superfamily"/>
    <property type="match status" value="1"/>
</dbReference>
<sequence>MPKINFRHDSAPAPSRIADDTERRIAWYRQRGHEVPPRRLIKTPEQIEGIRLSGIVNTGVLDLIEERIRPGMSTAEIDRLVYDYTVSHGAVPAPLNYEGFPKSVCTSIDEVVCHGIPSDKVILKEGDIVNVDVSTILNGYYSDASRMFMIGEVSDEKRRLVEVTRECLHIGAEAAKPFGFVGDIGAAIQRHAEKNGYSVVRDLCGHGVGLEFHEEPEVAHYGRRGTGMLLVPGMVFTIEPMINMGDWRVTVDQRDGWTVRTRDGKPSAQWEHTFVMTESGVKVLTH</sequence>
<dbReference type="EC" id="3.4.11.18" evidence="6 7"/>
<dbReference type="EMBL" id="UGVL01000001">
    <property type="protein sequence ID" value="SUE33233.1"/>
    <property type="molecule type" value="Genomic_DNA"/>
</dbReference>
<proteinExistence type="inferred from homology"/>
<dbReference type="PRINTS" id="PR00599">
    <property type="entry name" value="MAPEPTIDASE"/>
</dbReference>